<dbReference type="GO" id="GO:0016020">
    <property type="term" value="C:membrane"/>
    <property type="evidence" value="ECO:0007669"/>
    <property type="project" value="InterPro"/>
</dbReference>
<evidence type="ECO:0000313" key="3">
    <source>
        <dbReference type="EMBL" id="SNS52102.1"/>
    </source>
</evidence>
<dbReference type="InterPro" id="IPR000620">
    <property type="entry name" value="EamA_dom"/>
</dbReference>
<dbReference type="SUPFAM" id="SSF103481">
    <property type="entry name" value="Multidrug resistance efflux transporter EmrE"/>
    <property type="match status" value="2"/>
</dbReference>
<name>A0A239F7H2_9SPHN</name>
<dbReference type="PANTHER" id="PTHR22911">
    <property type="entry name" value="ACYL-MALONYL CONDENSING ENZYME-RELATED"/>
    <property type="match status" value="1"/>
</dbReference>
<gene>
    <name evidence="3" type="ORF">SAMN06295912_10872</name>
</gene>
<feature type="transmembrane region" description="Helical" evidence="1">
    <location>
        <begin position="21"/>
        <end position="42"/>
    </location>
</feature>
<dbReference type="AlphaFoldDB" id="A0A239F7H2"/>
<keyword evidence="1" id="KW-0472">Membrane</keyword>
<feature type="transmembrane region" description="Helical" evidence="1">
    <location>
        <begin position="83"/>
        <end position="103"/>
    </location>
</feature>
<keyword evidence="1" id="KW-1133">Transmembrane helix</keyword>
<feature type="domain" description="EamA" evidence="2">
    <location>
        <begin position="166"/>
        <end position="296"/>
    </location>
</feature>
<organism evidence="3 4">
    <name type="scientific">Edaphosphingomonas laterariae</name>
    <dbReference type="NCBI Taxonomy" id="861865"/>
    <lineage>
        <taxon>Bacteria</taxon>
        <taxon>Pseudomonadati</taxon>
        <taxon>Pseudomonadota</taxon>
        <taxon>Alphaproteobacteria</taxon>
        <taxon>Sphingomonadales</taxon>
        <taxon>Rhizorhabdaceae</taxon>
        <taxon>Edaphosphingomonas</taxon>
    </lineage>
</organism>
<dbReference type="PANTHER" id="PTHR22911:SF76">
    <property type="entry name" value="EAMA DOMAIN-CONTAINING PROTEIN"/>
    <property type="match status" value="1"/>
</dbReference>
<dbReference type="OrthoDB" id="8770617at2"/>
<feature type="transmembrane region" description="Helical" evidence="1">
    <location>
        <begin position="109"/>
        <end position="129"/>
    </location>
</feature>
<dbReference type="InterPro" id="IPR037185">
    <property type="entry name" value="EmrE-like"/>
</dbReference>
<protein>
    <submittedName>
        <fullName evidence="3">EamA domain-containing membrane protein RarD</fullName>
    </submittedName>
</protein>
<evidence type="ECO:0000259" key="2">
    <source>
        <dbReference type="Pfam" id="PF00892"/>
    </source>
</evidence>
<feature type="transmembrane region" description="Helical" evidence="1">
    <location>
        <begin position="54"/>
        <end position="71"/>
    </location>
</feature>
<evidence type="ECO:0000256" key="1">
    <source>
        <dbReference type="SAM" id="Phobius"/>
    </source>
</evidence>
<feature type="transmembrane region" description="Helical" evidence="1">
    <location>
        <begin position="280"/>
        <end position="296"/>
    </location>
</feature>
<feature type="transmembrane region" description="Helical" evidence="1">
    <location>
        <begin position="197"/>
        <end position="216"/>
    </location>
</feature>
<proteinExistence type="predicted"/>
<reference evidence="4" key="1">
    <citation type="submission" date="2017-06" db="EMBL/GenBank/DDBJ databases">
        <authorList>
            <person name="Varghese N."/>
            <person name="Submissions S."/>
        </authorList>
    </citation>
    <scope>NUCLEOTIDE SEQUENCE [LARGE SCALE GENOMIC DNA]</scope>
    <source>
        <strain evidence="4">LNB2</strain>
    </source>
</reference>
<feature type="transmembrane region" description="Helical" evidence="1">
    <location>
        <begin position="228"/>
        <end position="246"/>
    </location>
</feature>
<evidence type="ECO:0000313" key="4">
    <source>
        <dbReference type="Proteomes" id="UP000198281"/>
    </source>
</evidence>
<dbReference type="EMBL" id="FZOS01000008">
    <property type="protein sequence ID" value="SNS52102.1"/>
    <property type="molecule type" value="Genomic_DNA"/>
</dbReference>
<dbReference type="RefSeq" id="WP_089219363.1">
    <property type="nucleotide sequence ID" value="NZ_FZOS01000008.1"/>
</dbReference>
<dbReference type="Proteomes" id="UP000198281">
    <property type="component" value="Unassembled WGS sequence"/>
</dbReference>
<sequence>MHDSDSEILTSDAESHDKGGLALAFAAMVGANIALAFGPLFVRLSDVGPVAAGFWRLALAVPLLLLLSFAARQHLPLRSGRMWAVLALGGLFFAADLGAWHVGILHTTLANATLFGNIASLTFPIYGFIVARMMPGRVQAFALGLAAVGAVLLMGRSYQLSPQNLVGDLLCIAAGILYTFYLAAIGMARGRLQPLPTIAAATVFGTLPLLVFAWATGEVIWPDKWTPLLLLAIGSQVIGQGLMVYAIGHLPPLVIGIGLLIQPVVAAIVGVTVYDERLGAVDMIGAAAIAIALVLVRRPDRKSARPGQ</sequence>
<dbReference type="Pfam" id="PF00892">
    <property type="entry name" value="EamA"/>
    <property type="match status" value="1"/>
</dbReference>
<keyword evidence="1" id="KW-0812">Transmembrane</keyword>
<feature type="transmembrane region" description="Helical" evidence="1">
    <location>
        <begin position="141"/>
        <end position="159"/>
    </location>
</feature>
<keyword evidence="4" id="KW-1185">Reference proteome</keyword>
<accession>A0A239F7H2</accession>
<feature type="transmembrane region" description="Helical" evidence="1">
    <location>
        <begin position="165"/>
        <end position="185"/>
    </location>
</feature>
<feature type="transmembrane region" description="Helical" evidence="1">
    <location>
        <begin position="253"/>
        <end position="274"/>
    </location>
</feature>